<dbReference type="PANTHER" id="PTHR23098">
    <property type="entry name" value="AGAP001331-PA-RELATED"/>
    <property type="match status" value="1"/>
</dbReference>
<dbReference type="InterPro" id="IPR028002">
    <property type="entry name" value="Myb_DNA-bind_5"/>
</dbReference>
<dbReference type="PANTHER" id="PTHR23098:SF22">
    <property type="entry name" value="MYB-LIKE DOMAIN-CONTAINING PROTEIN"/>
    <property type="match status" value="1"/>
</dbReference>
<dbReference type="SUPFAM" id="SSF47661">
    <property type="entry name" value="t-snare proteins"/>
    <property type="match status" value="1"/>
</dbReference>
<gene>
    <name evidence="6 7" type="primary">TSNARE1</name>
</gene>
<evidence type="ECO:0000259" key="4">
    <source>
        <dbReference type="Pfam" id="PF14523"/>
    </source>
</evidence>
<dbReference type="AlphaFoldDB" id="A0A6J3FX73"/>
<evidence type="ECO:0000256" key="2">
    <source>
        <dbReference type="SAM" id="MobiDB-lite"/>
    </source>
</evidence>
<feature type="region of interest" description="Disordered" evidence="2">
    <location>
        <begin position="619"/>
        <end position="720"/>
    </location>
</feature>
<keyword evidence="1" id="KW-0175">Coiled coil</keyword>
<dbReference type="InterPro" id="IPR006011">
    <property type="entry name" value="Syntaxin_N"/>
</dbReference>
<dbReference type="InterPro" id="IPR010989">
    <property type="entry name" value="SNARE"/>
</dbReference>
<evidence type="ECO:0000313" key="7">
    <source>
        <dbReference type="RefSeq" id="XP_032110424.1"/>
    </source>
</evidence>
<feature type="region of interest" description="Disordered" evidence="2">
    <location>
        <begin position="781"/>
        <end position="817"/>
    </location>
</feature>
<dbReference type="Pfam" id="PF13873">
    <property type="entry name" value="Myb_DNA-bind_5"/>
    <property type="match status" value="2"/>
</dbReference>
<dbReference type="Gene3D" id="1.20.58.70">
    <property type="match status" value="1"/>
</dbReference>
<dbReference type="GO" id="GO:0016020">
    <property type="term" value="C:membrane"/>
    <property type="evidence" value="ECO:0007669"/>
    <property type="project" value="InterPro"/>
</dbReference>
<feature type="domain" description="Syntaxin N-terminal" evidence="4">
    <location>
        <begin position="260"/>
        <end position="381"/>
    </location>
</feature>
<feature type="domain" description="Myb/SANT-like DNA-binding" evidence="3">
    <location>
        <begin position="124"/>
        <end position="200"/>
    </location>
</feature>
<dbReference type="FunFam" id="1.20.58.70:FF:000014">
    <property type="entry name" value="t-SNARE domain containing 1"/>
    <property type="match status" value="1"/>
</dbReference>
<feature type="compositionally biased region" description="Low complexity" evidence="2">
    <location>
        <begin position="495"/>
        <end position="504"/>
    </location>
</feature>
<feature type="region of interest" description="Disordered" evidence="2">
    <location>
        <begin position="1"/>
        <end position="25"/>
    </location>
</feature>
<feature type="compositionally biased region" description="Gly residues" evidence="2">
    <location>
        <begin position="1"/>
        <end position="19"/>
    </location>
</feature>
<feature type="compositionally biased region" description="Pro residues" evidence="2">
    <location>
        <begin position="695"/>
        <end position="707"/>
    </location>
</feature>
<accession>A0A6J3FX73</accession>
<dbReference type="RefSeq" id="XP_032110419.1">
    <property type="nucleotide sequence ID" value="XM_032254528.1"/>
</dbReference>
<feature type="compositionally biased region" description="Pro residues" evidence="2">
    <location>
        <begin position="506"/>
        <end position="515"/>
    </location>
</feature>
<dbReference type="GeneID" id="116534251"/>
<feature type="region of interest" description="Disordered" evidence="2">
    <location>
        <begin position="78"/>
        <end position="124"/>
    </location>
</feature>
<proteinExistence type="predicted"/>
<dbReference type="GO" id="GO:0016192">
    <property type="term" value="P:vesicle-mediated transport"/>
    <property type="evidence" value="ECO:0007669"/>
    <property type="project" value="InterPro"/>
</dbReference>
<dbReference type="CTD" id="203062"/>
<keyword evidence="5" id="KW-1185">Reference proteome</keyword>
<evidence type="ECO:0000259" key="3">
    <source>
        <dbReference type="Pfam" id="PF13873"/>
    </source>
</evidence>
<reference evidence="6 7" key="1">
    <citation type="submission" date="2025-04" db="UniProtKB">
        <authorList>
            <consortium name="RefSeq"/>
        </authorList>
    </citation>
    <scope>IDENTIFICATION</scope>
    <source>
        <tissue evidence="6 7">Blood</tissue>
    </source>
</reference>
<evidence type="ECO:0000313" key="6">
    <source>
        <dbReference type="RefSeq" id="XP_032110419.1"/>
    </source>
</evidence>
<feature type="domain" description="Myb/SANT-like DNA-binding" evidence="3">
    <location>
        <begin position="523"/>
        <end position="597"/>
    </location>
</feature>
<dbReference type="RefSeq" id="XP_032110424.1">
    <property type="nucleotide sequence ID" value="XM_032254533.1"/>
</dbReference>
<feature type="compositionally biased region" description="Polar residues" evidence="2">
    <location>
        <begin position="482"/>
        <end position="494"/>
    </location>
</feature>
<dbReference type="Proteomes" id="UP000504640">
    <property type="component" value="Unplaced"/>
</dbReference>
<feature type="region of interest" description="Disordered" evidence="2">
    <location>
        <begin position="480"/>
        <end position="531"/>
    </location>
</feature>
<dbReference type="Pfam" id="PF14523">
    <property type="entry name" value="Syntaxin_2"/>
    <property type="match status" value="1"/>
</dbReference>
<dbReference type="GO" id="GO:0005634">
    <property type="term" value="C:nucleus"/>
    <property type="evidence" value="ECO:0007669"/>
    <property type="project" value="TreeGrafter"/>
</dbReference>
<name>A0A6J3FX73_SAPAP</name>
<protein>
    <submittedName>
        <fullName evidence="6 7">t-SNARE domain-containing protein 1 isoform X1</fullName>
    </submittedName>
</protein>
<sequence length="833" mass="89962">MSYGSITGGGGLGSRGPFGGPSRQGCQPLECTRCWTEYGIRHFPCPAPDSKLQNPCSGKDREGDLGPVGIPIVLRARKQGPGVAPEGSRMPEPTSSPTTGLRKDPAAGPRGRMVGPGATRAKKRKPNFCPQETEVLVSKVSKHHQLLFGTGLLRAEPTRRYRVWSRILQAVNALGYCRRDVVDLKHKWRDLRAVVRRKLGDLRKAAHSPGLGSGKPQALALTPVEQVVAKTFSCQALASEGIGLEPRRATQADPRDLHELFQETSANVFQINFSVTSLEQSLRSLGTPSDTQELRDSLHTAQQETNKTIAASAGSVRQMAELLPSSCPQERPQLDQLKAQLSDAIQRYGVVQKKIAEKSRALLPMAQRGGKQQSPQAPFVELADDEKIFNGSDNVWQGQEQALLPDITEEDLEAIRLREEAILQMEGLLGSACVLAHAQCCCTERERWTFLSRSPQSNLLDVNQIIKDLASMVSEQGEAVGSSGSNATCRQSCSPEPAMALLPGAGPGPTPPQPGPHSRTKTRKPNFSPQETEVLVQRVRRHYPLLFGTLRGTPARKHRVWNRILQAVNALGYCRRDLGDLKHKWRDLRGAVRKKLAEGAVPGLILTPVERVVAETFSAHGPQGQGQATEPLPTDEDEAPSCLWLPLRSLEGPSPSEPDPLDLRGVFHAPTSSPSPPASPASTPRAATLTGSFQPSPPSSEPAPPLPSGRTPGAAPEPSAFEQRLLDSQRRQGALLSSWAQQQSALMAQQSLLLQQLAEQSQRLADGVEALHRTLERLVGARPTREASPSLRDGGPAGGMAQEPAGDSQDSPQGAHAGLEVFSGMILKVEEEI</sequence>
<evidence type="ECO:0000256" key="1">
    <source>
        <dbReference type="ARBA" id="ARBA00023054"/>
    </source>
</evidence>
<organism evidence="5 6">
    <name type="scientific">Sapajus apella</name>
    <name type="common">Brown-capped capuchin</name>
    <name type="synonym">Cebus apella</name>
    <dbReference type="NCBI Taxonomy" id="9515"/>
    <lineage>
        <taxon>Eukaryota</taxon>
        <taxon>Metazoa</taxon>
        <taxon>Chordata</taxon>
        <taxon>Craniata</taxon>
        <taxon>Vertebrata</taxon>
        <taxon>Euteleostomi</taxon>
        <taxon>Mammalia</taxon>
        <taxon>Eutheria</taxon>
        <taxon>Euarchontoglires</taxon>
        <taxon>Primates</taxon>
        <taxon>Haplorrhini</taxon>
        <taxon>Platyrrhini</taxon>
        <taxon>Cebidae</taxon>
        <taxon>Cebinae</taxon>
        <taxon>Sapajus</taxon>
    </lineage>
</organism>
<evidence type="ECO:0000313" key="5">
    <source>
        <dbReference type="Proteomes" id="UP000504640"/>
    </source>
</evidence>